<organism evidence="1">
    <name type="scientific">Woronichinia naegeliana WA131</name>
    <dbReference type="NCBI Taxonomy" id="2824559"/>
    <lineage>
        <taxon>Bacteria</taxon>
        <taxon>Bacillati</taxon>
        <taxon>Cyanobacteriota</taxon>
        <taxon>Cyanophyceae</taxon>
        <taxon>Synechococcales</taxon>
        <taxon>Coelosphaeriaceae</taxon>
        <taxon>Woronichinia</taxon>
    </lineage>
</organism>
<sequence>MRGDRLPTSALTIKVLGIVGNHQLKQPNRNGRVSIIVNAKVKQEGRLIAASPVTERMVMALKQAIDTNSPHTVIETIAVASLWSEGGQRSMPTVGQILCPLTIQLPPWLTFPARSVYQTCQDILGYRRWVTEKLNCTSHTDIHWLGDHWLPIVWTSKGPLYGEIISEGEMPNAYQPAIDLTDALRQQLYSFAFNCLEALAAPPSVYLLQFGLSEQTVIFDRLWPFPAAPAIASLSLQSPDLFTCHWYCLNNQPIQDLKILPHYHALT</sequence>
<dbReference type="Proteomes" id="UP001065613">
    <property type="component" value="Chromosome"/>
</dbReference>
<accession>A0A977KS39</accession>
<dbReference type="AlphaFoldDB" id="A0A977KS39"/>
<dbReference type="EMBL" id="CP073041">
    <property type="protein sequence ID" value="UXE58612.1"/>
    <property type="molecule type" value="Genomic_DNA"/>
</dbReference>
<protein>
    <submittedName>
        <fullName evidence="1">Uncharacterized protein</fullName>
    </submittedName>
</protein>
<name>A0A977KS39_9CYAN</name>
<reference evidence="1" key="1">
    <citation type="submission" date="2021-04" db="EMBL/GenBank/DDBJ databases">
        <title>Genome sequence of Woronichinia naegeliana from Washington state freshwater lake bloom.</title>
        <authorList>
            <person name="Dreher T.W."/>
        </authorList>
    </citation>
    <scope>NUCLEOTIDE SEQUENCE</scope>
    <source>
        <strain evidence="1">WA131</strain>
    </source>
</reference>
<gene>
    <name evidence="1" type="ORF">KA717_21515</name>
</gene>
<proteinExistence type="predicted"/>
<evidence type="ECO:0000313" key="1">
    <source>
        <dbReference type="EMBL" id="UXE58612.1"/>
    </source>
</evidence>
<dbReference type="KEGG" id="wna:KA717_21515"/>